<gene>
    <name evidence="2" type="ORF">MasN3_08600</name>
</gene>
<keyword evidence="3" id="KW-1185">Reference proteome</keyword>
<dbReference type="SUPFAM" id="SSF53474">
    <property type="entry name" value="alpha/beta-Hydrolases"/>
    <property type="match status" value="1"/>
</dbReference>
<sequence length="258" mass="27706">MAFAHLDDIELYYQLDGKRDKPCLLLSNSLGTDLSMWDRQATALAAHFFVVRYDTRGHGRSGSAGPVTIERLGRDVLGLMDHLDIGRAHFCGISMGGLTGQWLGVHAPARIGKLVVANTAARIGTREAWLARAAQVRADGMKGVAGSSAGRWFTPGFIDREPAAVDRLVQGLRATSAEGYAACCEALAEADLRAEVATIANPLLAIAGRYDPVTTVEDARWLSAQAQDAQVEELAASHLSNIECPEEFSACLRRFLAA</sequence>
<organism evidence="2 3">
    <name type="scientific">Massilia varians</name>
    <dbReference type="NCBI Taxonomy" id="457921"/>
    <lineage>
        <taxon>Bacteria</taxon>
        <taxon>Pseudomonadati</taxon>
        <taxon>Pseudomonadota</taxon>
        <taxon>Betaproteobacteria</taxon>
        <taxon>Burkholderiales</taxon>
        <taxon>Oxalobacteraceae</taxon>
        <taxon>Telluria group</taxon>
        <taxon>Massilia</taxon>
    </lineage>
</organism>
<dbReference type="InterPro" id="IPR029058">
    <property type="entry name" value="AB_hydrolase_fold"/>
</dbReference>
<dbReference type="InterPro" id="IPR000073">
    <property type="entry name" value="AB_hydrolase_1"/>
</dbReference>
<dbReference type="PANTHER" id="PTHR43433:SF5">
    <property type="entry name" value="AB HYDROLASE-1 DOMAIN-CONTAINING PROTEIN"/>
    <property type="match status" value="1"/>
</dbReference>
<dbReference type="PANTHER" id="PTHR43433">
    <property type="entry name" value="HYDROLASE, ALPHA/BETA FOLD FAMILY PROTEIN"/>
    <property type="match status" value="1"/>
</dbReference>
<dbReference type="Pfam" id="PF00561">
    <property type="entry name" value="Abhydrolase_1"/>
    <property type="match status" value="1"/>
</dbReference>
<dbReference type="InterPro" id="IPR026968">
    <property type="entry name" value="PcaD/CatD"/>
</dbReference>
<feature type="domain" description="AB hydrolase-1" evidence="1">
    <location>
        <begin position="24"/>
        <end position="243"/>
    </location>
</feature>
<dbReference type="InterPro" id="IPR050471">
    <property type="entry name" value="AB_hydrolase"/>
</dbReference>
<accession>A0ABM8C2F1</accession>
<name>A0ABM8C2F1_9BURK</name>
<evidence type="ECO:0000313" key="2">
    <source>
        <dbReference type="EMBL" id="BDT57366.1"/>
    </source>
</evidence>
<proteinExistence type="predicted"/>
<reference evidence="2" key="1">
    <citation type="submission" date="2022-11" db="EMBL/GenBank/DDBJ databases">
        <title>Isolation and characterization of PLA-degrading bacterium Massilia sp. from Antarctic soil.</title>
        <authorList>
            <person name="Sato K."/>
            <person name="Gomez-Fuentes C."/>
            <person name="Ahmad S.A."/>
            <person name="Zulkharnain A."/>
        </authorList>
    </citation>
    <scope>NUCLEOTIDE SEQUENCE</scope>
    <source>
        <strain evidence="2">N-3</strain>
    </source>
</reference>
<dbReference type="RefSeq" id="WP_281912640.1">
    <property type="nucleotide sequence ID" value="NZ_AP026966.1"/>
</dbReference>
<dbReference type="NCBIfam" id="TIGR02427">
    <property type="entry name" value="protocat_pcaD"/>
    <property type="match status" value="1"/>
</dbReference>
<dbReference type="Gene3D" id="3.40.50.1820">
    <property type="entry name" value="alpha/beta hydrolase"/>
    <property type="match status" value="1"/>
</dbReference>
<evidence type="ECO:0000259" key="1">
    <source>
        <dbReference type="Pfam" id="PF00561"/>
    </source>
</evidence>
<dbReference type="EMBL" id="AP026966">
    <property type="protein sequence ID" value="BDT57366.1"/>
    <property type="molecule type" value="Genomic_DNA"/>
</dbReference>
<evidence type="ECO:0000313" key="3">
    <source>
        <dbReference type="Proteomes" id="UP001163336"/>
    </source>
</evidence>
<protein>
    <submittedName>
        <fullName evidence="2">3-oxoadipate enol-lactonase</fullName>
    </submittedName>
</protein>
<dbReference type="PRINTS" id="PR00111">
    <property type="entry name" value="ABHYDROLASE"/>
</dbReference>
<dbReference type="Proteomes" id="UP001163336">
    <property type="component" value="Chromosome"/>
</dbReference>